<accession>A0A6J7TY94</accession>
<evidence type="ECO:0000256" key="1">
    <source>
        <dbReference type="ARBA" id="ARBA00023002"/>
    </source>
</evidence>
<name>A0A6J7TY94_9ZZZZ</name>
<gene>
    <name evidence="3" type="ORF">UFOPK4293_01655</name>
</gene>
<evidence type="ECO:0000259" key="2">
    <source>
        <dbReference type="Pfam" id="PF00296"/>
    </source>
</evidence>
<sequence>MTLDISCAFATSMTTPDHVVTAEKLGYTRAWLYDSPALYPDVWVQLCRAAERTSTIGLGPGVLIPSLRHPMVTAAAIGTLTEIAGMHRVHVGVGTGFTGRFTLGQKPNKWATVVHYVETVQALLRGDIVEWEGAKIQMMHPDGYSTPRPIRVPFVLGAAGPKGFKAAQDIADGVFVAGADPQPNFDWQVMLHVGTVLDDNESPGSERAIAAGGHGAAVYYHFFDENGLGVEQLPGGAEWKAAYANVEPSVRHLAIHDLHMIAVNKLDQPLITGEVMQSMGAAFSPARLREVLHEFEEKGATELAYQPAGPDITRELEKFITAAHG</sequence>
<organism evidence="3">
    <name type="scientific">freshwater metagenome</name>
    <dbReference type="NCBI Taxonomy" id="449393"/>
    <lineage>
        <taxon>unclassified sequences</taxon>
        <taxon>metagenomes</taxon>
        <taxon>ecological metagenomes</taxon>
    </lineage>
</organism>
<dbReference type="PANTHER" id="PTHR43244">
    <property type="match status" value="1"/>
</dbReference>
<feature type="domain" description="Luciferase-like" evidence="2">
    <location>
        <begin position="17"/>
        <end position="181"/>
    </location>
</feature>
<keyword evidence="1" id="KW-0560">Oxidoreductase</keyword>
<protein>
    <submittedName>
        <fullName evidence="3">Unannotated protein</fullName>
    </submittedName>
</protein>
<dbReference type="AlphaFoldDB" id="A0A6J7TY94"/>
<dbReference type="SUPFAM" id="SSF51679">
    <property type="entry name" value="Bacterial luciferase-like"/>
    <property type="match status" value="1"/>
</dbReference>
<reference evidence="3" key="1">
    <citation type="submission" date="2020-05" db="EMBL/GenBank/DDBJ databases">
        <authorList>
            <person name="Chiriac C."/>
            <person name="Salcher M."/>
            <person name="Ghai R."/>
            <person name="Kavagutti S V."/>
        </authorList>
    </citation>
    <scope>NUCLEOTIDE SEQUENCE</scope>
</reference>
<dbReference type="GO" id="GO:0016705">
    <property type="term" value="F:oxidoreductase activity, acting on paired donors, with incorporation or reduction of molecular oxygen"/>
    <property type="evidence" value="ECO:0007669"/>
    <property type="project" value="InterPro"/>
</dbReference>
<dbReference type="InterPro" id="IPR036661">
    <property type="entry name" value="Luciferase-like_sf"/>
</dbReference>
<dbReference type="Gene3D" id="3.20.20.30">
    <property type="entry name" value="Luciferase-like domain"/>
    <property type="match status" value="1"/>
</dbReference>
<evidence type="ECO:0000313" key="3">
    <source>
        <dbReference type="EMBL" id="CAB5057626.1"/>
    </source>
</evidence>
<dbReference type="InterPro" id="IPR011251">
    <property type="entry name" value="Luciferase-like_dom"/>
</dbReference>
<dbReference type="Pfam" id="PF00296">
    <property type="entry name" value="Bac_luciferase"/>
    <property type="match status" value="1"/>
</dbReference>
<proteinExistence type="predicted"/>
<dbReference type="PANTHER" id="PTHR43244:SF1">
    <property type="entry name" value="5,10-METHYLENETETRAHYDROMETHANOPTERIN REDUCTASE"/>
    <property type="match status" value="1"/>
</dbReference>
<dbReference type="EMBL" id="CAFBQH010000160">
    <property type="protein sequence ID" value="CAB5057626.1"/>
    <property type="molecule type" value="Genomic_DNA"/>
</dbReference>
<dbReference type="InterPro" id="IPR050564">
    <property type="entry name" value="F420-G6PD/mer"/>
</dbReference>